<evidence type="ECO:0000259" key="2">
    <source>
        <dbReference type="PROSITE" id="PS51194"/>
    </source>
</evidence>
<accession>A0A178A657</accession>
<dbReference type="Proteomes" id="UP000077881">
    <property type="component" value="Unassembled WGS sequence"/>
</dbReference>
<dbReference type="AlphaFoldDB" id="A0A178A657"/>
<dbReference type="SUPFAM" id="SSF52540">
    <property type="entry name" value="P-loop containing nucleoside triphosphate hydrolases"/>
    <property type="match status" value="1"/>
</dbReference>
<proteinExistence type="predicted"/>
<dbReference type="SMART" id="SM00487">
    <property type="entry name" value="DEXDc"/>
    <property type="match status" value="1"/>
</dbReference>
<dbReference type="GO" id="GO:0005829">
    <property type="term" value="C:cytosol"/>
    <property type="evidence" value="ECO:0007669"/>
    <property type="project" value="TreeGrafter"/>
</dbReference>
<keyword evidence="4" id="KW-1185">Reference proteome</keyword>
<feature type="domain" description="Helicase ATP-binding" evidence="1">
    <location>
        <begin position="10"/>
        <end position="177"/>
    </location>
</feature>
<dbReference type="SMART" id="SM00490">
    <property type="entry name" value="HELICc"/>
    <property type="match status" value="1"/>
</dbReference>
<gene>
    <name evidence="3" type="ORF">ABB05_01880</name>
</gene>
<dbReference type="InterPro" id="IPR027417">
    <property type="entry name" value="P-loop_NTPase"/>
</dbReference>
<dbReference type="PROSITE" id="PS51192">
    <property type="entry name" value="HELICASE_ATP_BIND_1"/>
    <property type="match status" value="1"/>
</dbReference>
<dbReference type="InterPro" id="IPR001650">
    <property type="entry name" value="Helicase_C-like"/>
</dbReference>
<dbReference type="GO" id="GO:0005524">
    <property type="term" value="F:ATP binding"/>
    <property type="evidence" value="ECO:0007669"/>
    <property type="project" value="InterPro"/>
</dbReference>
<organism evidence="3 4">
    <name type="scientific">Lederbergia galactosidilytica</name>
    <dbReference type="NCBI Taxonomy" id="217031"/>
    <lineage>
        <taxon>Bacteria</taxon>
        <taxon>Bacillati</taxon>
        <taxon>Bacillota</taxon>
        <taxon>Bacilli</taxon>
        <taxon>Bacillales</taxon>
        <taxon>Bacillaceae</taxon>
        <taxon>Lederbergia</taxon>
    </lineage>
</organism>
<dbReference type="PANTHER" id="PTHR47396:SF1">
    <property type="entry name" value="ATP-DEPENDENT HELICASE IRC3-RELATED"/>
    <property type="match status" value="1"/>
</dbReference>
<evidence type="ECO:0000313" key="4">
    <source>
        <dbReference type="Proteomes" id="UP000077881"/>
    </source>
</evidence>
<dbReference type="InterPro" id="IPR050742">
    <property type="entry name" value="Helicase_Restrict-Modif_Enz"/>
</dbReference>
<comment type="caution">
    <text evidence="3">The sequence shown here is derived from an EMBL/GenBank/DDBJ whole genome shotgun (WGS) entry which is preliminary data.</text>
</comment>
<reference evidence="3 4" key="1">
    <citation type="submission" date="2015-05" db="EMBL/GenBank/DDBJ databases">
        <title>Comparison of genome.</title>
        <authorList>
            <person name="Zheng Z."/>
            <person name="Sun M."/>
        </authorList>
    </citation>
    <scope>NUCLEOTIDE SEQUENCE [LARGE SCALE GENOMIC DNA]</scope>
    <source>
        <strain evidence="3 4">G25-74</strain>
    </source>
</reference>
<evidence type="ECO:0000313" key="3">
    <source>
        <dbReference type="EMBL" id="OAK75581.1"/>
    </source>
</evidence>
<dbReference type="STRING" id="217031.ABB05_01880"/>
<evidence type="ECO:0000259" key="1">
    <source>
        <dbReference type="PROSITE" id="PS51192"/>
    </source>
</evidence>
<feature type="domain" description="Helicase C-terminal" evidence="2">
    <location>
        <begin position="207"/>
        <end position="361"/>
    </location>
</feature>
<dbReference type="Pfam" id="PF04851">
    <property type="entry name" value="ResIII"/>
    <property type="match status" value="1"/>
</dbReference>
<dbReference type="EMBL" id="LDJR01000011">
    <property type="protein sequence ID" value="OAK75581.1"/>
    <property type="molecule type" value="Genomic_DNA"/>
</dbReference>
<protein>
    <submittedName>
        <fullName evidence="3">Uncharacterized protein</fullName>
    </submittedName>
</protein>
<dbReference type="Gene3D" id="3.40.50.300">
    <property type="entry name" value="P-loop containing nucleotide triphosphate hydrolases"/>
    <property type="match status" value="2"/>
</dbReference>
<sequence length="934" mass="105847">MGAVHAIGSYFTKENRNLALVVLPTGTGKTAVIMISPYLLESKKVLIITPSILVRNQIAEDFRNLITLKDINVLPEICMNPNVFELTDTKIENHIDTIKNSDVIVATPHGAYNLSINTEIKDEFDLILVDEAHHEPAKKWREALDNFTNTKKILFTATPFRLDNKKIKADLIYSYSLSQAYEDKIFGEIIFIPVKIDANENRDVKIAVEAEKVFYEDELKGYNHSLMVRAGSIEESKALLQIYKTNTDLKLEVVHSRLSSKTVKTIINKLREGKLDGVICVDMMAEGFDFPNLKIGAIHSPHKSLAVTLQFIGRFARTNADNISEAKFIAINDEDFVLENHKLFSQDAIWKDIIINLTESQITQEEENQKFINSFTLKSDASKEILNEIVHLRPNFHAKIFRTVSFDINAQFPDMGMKLEGVLVNKENSTVIVILKELVLPRWATTQSELYDQSYYLVVLYYSHETNLLFINSQLKSEILYHMVADAFCGEDSFQKVSRNELHKVLGGMENFEIFNSGLQNRVSNEESYIISSGPDVSNTYDPATGKLYAAGHVFCKASNNGVETTLGYSSGSKIWSSTYGSIKEFIEWCRINALKINDKELIVKTNTAYDFVPIPEKLTKFPETIFCIKWSNNTYSNPRNLILEGKISEKTILDIDLGISTVTKEGIQFYCNFEDTSYLYSLPIEGKVTSVQENNELLLQVGKHQQRLSDYINGNPLEMLTTDLCLVTDGEIAKNNYKVEQFVPEIIKEVKWEEYKTDVTVEFGSTEKSGKISIHDALEKILGDVGYDYLIYDHGTGEVADYIGISITASEIYIHFYHVKAMKGKTYNNSVNDIYDVVGQSIKSIIWLKTKSVLRAKIISRNKSGYCKFKLGNYKELVNGLQTNKVLKAKIIAVQPSVKFNHEMRDKIAELLAATNHYIKHSGSANEFEIWGS</sequence>
<dbReference type="GO" id="GO:0003677">
    <property type="term" value="F:DNA binding"/>
    <property type="evidence" value="ECO:0007669"/>
    <property type="project" value="InterPro"/>
</dbReference>
<dbReference type="CDD" id="cd18785">
    <property type="entry name" value="SF2_C"/>
    <property type="match status" value="1"/>
</dbReference>
<dbReference type="PROSITE" id="PS51194">
    <property type="entry name" value="HELICASE_CTER"/>
    <property type="match status" value="1"/>
</dbReference>
<dbReference type="GO" id="GO:0016787">
    <property type="term" value="F:hydrolase activity"/>
    <property type="evidence" value="ECO:0007669"/>
    <property type="project" value="InterPro"/>
</dbReference>
<name>A0A178A657_9BACI</name>
<dbReference type="InterPro" id="IPR014001">
    <property type="entry name" value="Helicase_ATP-bd"/>
</dbReference>
<dbReference type="Pfam" id="PF00271">
    <property type="entry name" value="Helicase_C"/>
    <property type="match status" value="1"/>
</dbReference>
<dbReference type="PATRIC" id="fig|217031.6.peg.404"/>
<dbReference type="PANTHER" id="PTHR47396">
    <property type="entry name" value="TYPE I RESTRICTION ENZYME ECOKI R PROTEIN"/>
    <property type="match status" value="1"/>
</dbReference>
<dbReference type="InterPro" id="IPR006935">
    <property type="entry name" value="Helicase/UvrB_N"/>
</dbReference>